<dbReference type="EMBL" id="JBHUMF010000031">
    <property type="protein sequence ID" value="MFD2681830.1"/>
    <property type="molecule type" value="Genomic_DNA"/>
</dbReference>
<dbReference type="RefSeq" id="WP_377936368.1">
    <property type="nucleotide sequence ID" value="NZ_JBHUMF010000031.1"/>
</dbReference>
<keyword evidence="2" id="KW-1185">Reference proteome</keyword>
<reference evidence="2" key="1">
    <citation type="journal article" date="2019" name="Int. J. Syst. Evol. Microbiol.">
        <title>The Global Catalogue of Microorganisms (GCM) 10K type strain sequencing project: providing services to taxonomists for standard genome sequencing and annotation.</title>
        <authorList>
            <consortium name="The Broad Institute Genomics Platform"/>
            <consortium name="The Broad Institute Genome Sequencing Center for Infectious Disease"/>
            <person name="Wu L."/>
            <person name="Ma J."/>
        </authorList>
    </citation>
    <scope>NUCLEOTIDE SEQUENCE [LARGE SCALE GENOMIC DNA]</scope>
    <source>
        <strain evidence="2">KCTC 3913</strain>
    </source>
</reference>
<organism evidence="1 2">
    <name type="scientific">Bacillus seohaeanensis</name>
    <dbReference type="NCBI Taxonomy" id="284580"/>
    <lineage>
        <taxon>Bacteria</taxon>
        <taxon>Bacillati</taxon>
        <taxon>Bacillota</taxon>
        <taxon>Bacilli</taxon>
        <taxon>Bacillales</taxon>
        <taxon>Bacillaceae</taxon>
        <taxon>Bacillus</taxon>
    </lineage>
</organism>
<comment type="caution">
    <text evidence="1">The sequence shown here is derived from an EMBL/GenBank/DDBJ whole genome shotgun (WGS) entry which is preliminary data.</text>
</comment>
<gene>
    <name evidence="1" type="ORF">ACFSUL_13900</name>
</gene>
<evidence type="ECO:0000313" key="2">
    <source>
        <dbReference type="Proteomes" id="UP001597506"/>
    </source>
</evidence>
<evidence type="ECO:0000313" key="1">
    <source>
        <dbReference type="EMBL" id="MFD2681830.1"/>
    </source>
</evidence>
<protein>
    <submittedName>
        <fullName evidence="1">Uncharacterized protein</fullName>
    </submittedName>
</protein>
<name>A0ABW5RT04_9BACI</name>
<proteinExistence type="predicted"/>
<sequence>MPPQGCPDLFPHEECENPTIHLYEVGSISCEGVISGRVLCDYRPVPGVVVNLTSTFSGLVFSDAMPVTDSTGRFSTTVTVPEGTPITPGVRITASAVVNGIAISDTLYVRVDCLYCKNPILTLNPISGVVGCKGTKLSGRLVCDGSVIANAAIAFTITSSSNLVKVTPNPAITQRDGTYSATLLPFTGINETITVTASVKIGGKEVFSETQQITVQCIKCKNPKITVKNLKKIDCRAFIYGRLTCDGLPLANVPVKLSGSPILEFNPENPVTDENGEFTSVVTVEEGTSLQKAFYTAEAVVDGKTVSVTDKVKAGCVKCTDPKITVKNVKKIDCRAFIYGRLTCDGRPLNNVLVNLSGSSILEFHPENSVTDQNGGFTSVVTVEEGTPLQEAFYTAEAVVDGKTVSVTDKVKAGCVKCTNPKITVKNVKKIDCRAVINGRLTCDGLPLANVPVKLAGSSILAFHPENPVTDENGEFTSAVTVEEGTPLQEAFYTAEAVVDGRTVSVTNKVKAGCVICKKPELSLKVPKNIGCEGAKLTGCLTCDGVPVPNAEIFFDIEASSPTAIHAVPNPAITKEDGTYSTHLLPSSGVTETITVKAFANIKEAEVSSEIKKIKVDCSCKKPVIEVDNPDKIICAGKMTGCVLCDGKPVPNSEVKFSSDLLNFEVPVVVTNEDGSFSNKVTISPGTPFEKVSYTVHAVVNGIPVSQTEYVWAGCHPDKECALTLEGPKLVKCKEEKVRGCLTCDDKPVENAYIYCIVESPSLEAVKITPNPAIMKEDGTYKFSIHPEFGADETIKIRTVAMIEGEIVSSKLALMKIDCPCKKPEIKLEKPKKIKCCEKIQGCVLCDDGTPLPNVEVTLSSPLLTFDPMILMTDENGEFTSKASVPPHTPFEETRFTASAVINGKTISKTVHVRVSC</sequence>
<dbReference type="Proteomes" id="UP001597506">
    <property type="component" value="Unassembled WGS sequence"/>
</dbReference>
<accession>A0ABW5RT04</accession>